<dbReference type="Proteomes" id="UP000013909">
    <property type="component" value="Unassembled WGS sequence"/>
</dbReference>
<keyword evidence="2" id="KW-1185">Reference proteome</keyword>
<dbReference type="EMBL" id="AQHR01000037">
    <property type="protein sequence ID" value="EON78405.1"/>
    <property type="molecule type" value="Genomic_DNA"/>
</dbReference>
<proteinExistence type="predicted"/>
<dbReference type="AlphaFoldDB" id="R7ZW83"/>
<protein>
    <submittedName>
        <fullName evidence="1">Uncharacterized protein</fullName>
    </submittedName>
</protein>
<gene>
    <name evidence="1" type="ORF">ADIS_1101</name>
</gene>
<organism evidence="1 2">
    <name type="scientific">Lunatimonas lonarensis</name>
    <dbReference type="NCBI Taxonomy" id="1232681"/>
    <lineage>
        <taxon>Bacteria</taxon>
        <taxon>Pseudomonadati</taxon>
        <taxon>Bacteroidota</taxon>
        <taxon>Cytophagia</taxon>
        <taxon>Cytophagales</taxon>
        <taxon>Cyclobacteriaceae</taxon>
    </lineage>
</organism>
<comment type="caution">
    <text evidence="1">The sequence shown here is derived from an EMBL/GenBank/DDBJ whole genome shotgun (WGS) entry which is preliminary data.</text>
</comment>
<reference evidence="1 2" key="1">
    <citation type="submission" date="2013-02" db="EMBL/GenBank/DDBJ databases">
        <title>A novel strain isolated from Lonar lake, Maharashtra, India.</title>
        <authorList>
            <person name="Singh A."/>
        </authorList>
    </citation>
    <scope>NUCLEOTIDE SEQUENCE [LARGE SCALE GENOMIC DNA]</scope>
    <source>
        <strain evidence="1 2">AK24</strain>
    </source>
</reference>
<evidence type="ECO:0000313" key="2">
    <source>
        <dbReference type="Proteomes" id="UP000013909"/>
    </source>
</evidence>
<accession>R7ZW83</accession>
<name>R7ZW83_9BACT</name>
<sequence>MTDIRRVKRLLGGLVGWYWFHGYLQDCFLEDLMDIFGVWA</sequence>
<evidence type="ECO:0000313" key="1">
    <source>
        <dbReference type="EMBL" id="EON78405.1"/>
    </source>
</evidence>